<dbReference type="Proteomes" id="UP000214684">
    <property type="component" value="Unassembled WGS sequence"/>
</dbReference>
<gene>
    <name evidence="3" type="ORF">B0A64_13715</name>
</gene>
<accession>A0A227P6H5</accession>
<dbReference type="Pfam" id="PF04773">
    <property type="entry name" value="FecR"/>
    <property type="match status" value="1"/>
</dbReference>
<sequence>MSPENIEELIHKYLTGSATLQERELLNAWYQKQQTNSQEWIADSFDEEQIIKKEMFAEINAAIAPAKVRSIRPVYKYIAAASVILLVGSVTFFLNTSKQTISNDAAAVAATSLPGGTNGAVLTLANGEKVQLSSTTLNKTSLGKAPGISSYNDSILRYKDLKNQASKEIAYNTLTTPYGRQFSLVLSDGTKVYMNAGSTLEYPVVFQGSERLVKLTGEAYFEVVHNSKVPFRVKVKDQIIEDIGTAFNVNAYNDERLASVTLVEGSVKVKKKQSEVIINPGQQAVTSESNNDIAVKEADFDSALAWKNGLFHFKDLQLDVVLKQIARWYNLEIEYQGGIPSKTINGEIYRNMDGVQVLAVLKNLGVNYKLEGNKLIVKK</sequence>
<protein>
    <recommendedName>
        <fullName evidence="5">Iron dicitrate transport regulator FecR</fullName>
    </recommendedName>
</protein>
<dbReference type="RefSeq" id="WP_089480091.1">
    <property type="nucleotide sequence ID" value="NZ_MUGS01000027.1"/>
</dbReference>
<feature type="domain" description="FecR protein" evidence="1">
    <location>
        <begin position="173"/>
        <end position="268"/>
    </location>
</feature>
<dbReference type="Pfam" id="PF16344">
    <property type="entry name" value="FecR_C"/>
    <property type="match status" value="1"/>
</dbReference>
<dbReference type="AlphaFoldDB" id="A0A227P6H5"/>
<dbReference type="EMBL" id="MUGS01000027">
    <property type="protein sequence ID" value="OXG05083.1"/>
    <property type="molecule type" value="Genomic_DNA"/>
</dbReference>
<evidence type="ECO:0008006" key="5">
    <source>
        <dbReference type="Google" id="ProtNLM"/>
    </source>
</evidence>
<dbReference type="Gene3D" id="2.60.120.1440">
    <property type="match status" value="1"/>
</dbReference>
<keyword evidence="4" id="KW-1185">Reference proteome</keyword>
<feature type="domain" description="Protein FecR C-terminal" evidence="2">
    <location>
        <begin position="311"/>
        <end position="377"/>
    </location>
</feature>
<evidence type="ECO:0000313" key="4">
    <source>
        <dbReference type="Proteomes" id="UP000214684"/>
    </source>
</evidence>
<dbReference type="Gene3D" id="3.55.50.30">
    <property type="match status" value="1"/>
</dbReference>
<evidence type="ECO:0000259" key="1">
    <source>
        <dbReference type="Pfam" id="PF04773"/>
    </source>
</evidence>
<name>A0A227P6H5_9FLAO</name>
<dbReference type="InterPro" id="IPR012373">
    <property type="entry name" value="Ferrdict_sens_TM"/>
</dbReference>
<proteinExistence type="predicted"/>
<dbReference type="PANTHER" id="PTHR30273:SF2">
    <property type="entry name" value="PROTEIN FECR"/>
    <property type="match status" value="1"/>
</dbReference>
<organism evidence="3 4">
    <name type="scientific">Flavobacterium araucananum</name>
    <dbReference type="NCBI Taxonomy" id="946678"/>
    <lineage>
        <taxon>Bacteria</taxon>
        <taxon>Pseudomonadati</taxon>
        <taxon>Bacteroidota</taxon>
        <taxon>Flavobacteriia</taxon>
        <taxon>Flavobacteriales</taxon>
        <taxon>Flavobacteriaceae</taxon>
        <taxon>Flavobacterium</taxon>
    </lineage>
</organism>
<dbReference type="GO" id="GO:0016989">
    <property type="term" value="F:sigma factor antagonist activity"/>
    <property type="evidence" value="ECO:0007669"/>
    <property type="project" value="TreeGrafter"/>
</dbReference>
<dbReference type="PIRSF" id="PIRSF018266">
    <property type="entry name" value="FecR"/>
    <property type="match status" value="1"/>
</dbReference>
<evidence type="ECO:0000313" key="3">
    <source>
        <dbReference type="EMBL" id="OXG05083.1"/>
    </source>
</evidence>
<dbReference type="InterPro" id="IPR032508">
    <property type="entry name" value="FecR_C"/>
</dbReference>
<comment type="caution">
    <text evidence="3">The sequence shown here is derived from an EMBL/GenBank/DDBJ whole genome shotgun (WGS) entry which is preliminary data.</text>
</comment>
<reference evidence="3 4" key="1">
    <citation type="submission" date="2016-11" db="EMBL/GenBank/DDBJ databases">
        <title>Whole genomes of Flavobacteriaceae.</title>
        <authorList>
            <person name="Stine C."/>
            <person name="Li C."/>
            <person name="Tadesse D."/>
        </authorList>
    </citation>
    <scope>NUCLEOTIDE SEQUENCE [LARGE SCALE GENOMIC DNA]</scope>
    <source>
        <strain evidence="3 4">DSM 24704</strain>
    </source>
</reference>
<dbReference type="InterPro" id="IPR006860">
    <property type="entry name" value="FecR"/>
</dbReference>
<evidence type="ECO:0000259" key="2">
    <source>
        <dbReference type="Pfam" id="PF16344"/>
    </source>
</evidence>
<dbReference type="PANTHER" id="PTHR30273">
    <property type="entry name" value="PERIPLASMIC SIGNAL SENSOR AND SIGMA FACTOR ACTIVATOR FECR-RELATED"/>
    <property type="match status" value="1"/>
</dbReference>
<dbReference type="OrthoDB" id="649666at2"/>